<evidence type="ECO:0000313" key="2">
    <source>
        <dbReference type="Proteomes" id="UP001230220"/>
    </source>
</evidence>
<dbReference type="RefSeq" id="WP_307410205.1">
    <property type="nucleotide sequence ID" value="NZ_JAUSUR010000007.1"/>
</dbReference>
<proteinExistence type="predicted"/>
<evidence type="ECO:0000313" key="1">
    <source>
        <dbReference type="EMBL" id="MDQ0362515.1"/>
    </source>
</evidence>
<gene>
    <name evidence="1" type="ORF">J2S15_003269</name>
</gene>
<dbReference type="SUPFAM" id="SSF47413">
    <property type="entry name" value="lambda repressor-like DNA-binding domains"/>
    <property type="match status" value="1"/>
</dbReference>
<dbReference type="InterPro" id="IPR010982">
    <property type="entry name" value="Lambda_DNA-bd_dom_sf"/>
</dbReference>
<evidence type="ECO:0008006" key="3">
    <source>
        <dbReference type="Google" id="ProtNLM"/>
    </source>
</evidence>
<accession>A0ABU0E6M0</accession>
<reference evidence="1 2" key="1">
    <citation type="submission" date="2023-07" db="EMBL/GenBank/DDBJ databases">
        <title>Genomic Encyclopedia of Type Strains, Phase IV (KMG-IV): sequencing the most valuable type-strain genomes for metagenomic binning, comparative biology and taxonomic classification.</title>
        <authorList>
            <person name="Goeker M."/>
        </authorList>
    </citation>
    <scope>NUCLEOTIDE SEQUENCE [LARGE SCALE GENOMIC DNA]</scope>
    <source>
        <strain evidence="1 2">DSM 16784</strain>
    </source>
</reference>
<keyword evidence="2" id="KW-1185">Reference proteome</keyword>
<sequence>MNKKQEQRIDEVTNVFYENFLKKLRECNKTKTDFARDTGKDVSWFLKIARQKKKTAINLPMIAIMADYVNCPVSELFIENNDM</sequence>
<name>A0ABU0E6M0_9FIRM</name>
<protein>
    <recommendedName>
        <fullName evidence="3">HTH cro/C1-type domain-containing protein</fullName>
    </recommendedName>
</protein>
<comment type="caution">
    <text evidence="1">The sequence shown here is derived from an EMBL/GenBank/DDBJ whole genome shotgun (WGS) entry which is preliminary data.</text>
</comment>
<dbReference type="Proteomes" id="UP001230220">
    <property type="component" value="Unassembled WGS sequence"/>
</dbReference>
<organism evidence="1 2">
    <name type="scientific">Breznakia pachnodae</name>
    <dbReference type="NCBI Taxonomy" id="265178"/>
    <lineage>
        <taxon>Bacteria</taxon>
        <taxon>Bacillati</taxon>
        <taxon>Bacillota</taxon>
        <taxon>Erysipelotrichia</taxon>
        <taxon>Erysipelotrichales</taxon>
        <taxon>Erysipelotrichaceae</taxon>
        <taxon>Breznakia</taxon>
    </lineage>
</organism>
<dbReference type="EMBL" id="JAUSUR010000007">
    <property type="protein sequence ID" value="MDQ0362515.1"/>
    <property type="molecule type" value="Genomic_DNA"/>
</dbReference>